<reference evidence="2" key="1">
    <citation type="submission" date="2016-12" db="EMBL/GenBank/DDBJ databases">
        <title>Comparative genomics of four Isosphaeraceae planctomycetes: a common pool of plasmids and glycoside hydrolase genes.</title>
        <authorList>
            <person name="Ivanova A."/>
        </authorList>
    </citation>
    <scope>NUCLEOTIDE SEQUENCE [LARGE SCALE GENOMIC DNA]</scope>
    <source>
        <strain evidence="2">PX4</strain>
    </source>
</reference>
<dbReference type="PANTHER" id="PTHR30273">
    <property type="entry name" value="PERIPLASMIC SIGNAL SENSOR AND SIGMA FACTOR ACTIVATOR FECR-RELATED"/>
    <property type="match status" value="1"/>
</dbReference>
<dbReference type="KEGG" id="pbor:BSF38_04316"/>
<dbReference type="AlphaFoldDB" id="A0A1U7CV59"/>
<dbReference type="STRING" id="1387353.BSF38_04316"/>
<dbReference type="InterPro" id="IPR013320">
    <property type="entry name" value="ConA-like_dom_sf"/>
</dbReference>
<evidence type="ECO:0000313" key="2">
    <source>
        <dbReference type="Proteomes" id="UP000186309"/>
    </source>
</evidence>
<dbReference type="GO" id="GO:0016989">
    <property type="term" value="F:sigma factor antagonist activity"/>
    <property type="evidence" value="ECO:0007669"/>
    <property type="project" value="TreeGrafter"/>
</dbReference>
<dbReference type="PANTHER" id="PTHR30273:SF2">
    <property type="entry name" value="PROTEIN FECR"/>
    <property type="match status" value="1"/>
</dbReference>
<dbReference type="SUPFAM" id="SSF49899">
    <property type="entry name" value="Concanavalin A-like lectins/glucanases"/>
    <property type="match status" value="1"/>
</dbReference>
<proteinExistence type="predicted"/>
<evidence type="ECO:0008006" key="3">
    <source>
        <dbReference type="Google" id="ProtNLM"/>
    </source>
</evidence>
<gene>
    <name evidence="1" type="ORF">BSF38_04316</name>
</gene>
<accession>A0A1U7CV59</accession>
<dbReference type="Pfam" id="PF13385">
    <property type="entry name" value="Laminin_G_3"/>
    <property type="match status" value="1"/>
</dbReference>
<sequence>MDQDLIDLLSAWRGAELATSRVEELLSRLRQDEELLRSFVHEIRMLGMLKAVQTVEPRWLSLQEELGWGTDEGRFDDDHEDEIMRRVGGSGFSRGPRPRPRWTGAAVLTALLLALAIFRWTNWRVETADHPPGLSSTLQSKGVEADDVLAIVLKLDEVQWEAMSEPGLNEGAVLSSGRFSIRSGHAVLSFLNGVTLTLEGPADIDLVSIDRVYCRRGKLRARVPESAKGFVVVSAGSAVIDLGTEFALNVEADGKSKVRVFEGEAEAGVIGPKGYPRRIQRIEKSKEFELDPGAGRIAEAVADVEGFATPPKLMAPGLRLDPTYPSAVLRSKPKSYWRFQALVDGGVPNEVVGERPLVVHGPITVSGGSQGDGYAVFKAGHPEQFLSTVGLWRFDSEPGCAVELWFMADQIRHASLFGLRPTTEDLAQASQKRYVHALLLELTAYERYSLNKPASIRFLRRWPLNDNVGTDLFSDKLYIPWRWHHVVAQTNGASMDLYVDGVKSHSAPVEGGPSNLLCELAVGRLTSEPSAPKGSRSFVGRLDELAVYDRPLTSQEIRLHYELAKPELPAE</sequence>
<evidence type="ECO:0000313" key="1">
    <source>
        <dbReference type="EMBL" id="APW62763.1"/>
    </source>
</evidence>
<dbReference type="InterPro" id="IPR012373">
    <property type="entry name" value="Ferrdict_sens_TM"/>
</dbReference>
<dbReference type="Proteomes" id="UP000186309">
    <property type="component" value="Chromosome"/>
</dbReference>
<organism evidence="1 2">
    <name type="scientific">Paludisphaera borealis</name>
    <dbReference type="NCBI Taxonomy" id="1387353"/>
    <lineage>
        <taxon>Bacteria</taxon>
        <taxon>Pseudomonadati</taxon>
        <taxon>Planctomycetota</taxon>
        <taxon>Planctomycetia</taxon>
        <taxon>Isosphaerales</taxon>
        <taxon>Isosphaeraceae</taxon>
        <taxon>Paludisphaera</taxon>
    </lineage>
</organism>
<dbReference type="Gene3D" id="2.60.120.200">
    <property type="match status" value="1"/>
</dbReference>
<name>A0A1U7CV59_9BACT</name>
<protein>
    <recommendedName>
        <fullName evidence="3">FecR protein domain-containing protein</fullName>
    </recommendedName>
</protein>
<keyword evidence="2" id="KW-1185">Reference proteome</keyword>
<dbReference type="EMBL" id="CP019082">
    <property type="protein sequence ID" value="APW62763.1"/>
    <property type="molecule type" value="Genomic_DNA"/>
</dbReference>